<keyword evidence="3" id="KW-1185">Reference proteome</keyword>
<evidence type="ECO:0000313" key="2">
    <source>
        <dbReference type="EMBL" id="KAK4289518.1"/>
    </source>
</evidence>
<dbReference type="AlphaFoldDB" id="A0AAE1TL26"/>
<name>A0AAE1TL26_9EUCA</name>
<evidence type="ECO:0000313" key="3">
    <source>
        <dbReference type="Proteomes" id="UP001292094"/>
    </source>
</evidence>
<accession>A0AAE1TL26</accession>
<gene>
    <name evidence="2" type="ORF">Pmani_037514</name>
</gene>
<feature type="region of interest" description="Disordered" evidence="1">
    <location>
        <begin position="1"/>
        <end position="48"/>
    </location>
</feature>
<proteinExistence type="predicted"/>
<dbReference type="Proteomes" id="UP001292094">
    <property type="component" value="Unassembled WGS sequence"/>
</dbReference>
<evidence type="ECO:0000256" key="1">
    <source>
        <dbReference type="SAM" id="MobiDB-lite"/>
    </source>
</evidence>
<organism evidence="2 3">
    <name type="scientific">Petrolisthes manimaculis</name>
    <dbReference type="NCBI Taxonomy" id="1843537"/>
    <lineage>
        <taxon>Eukaryota</taxon>
        <taxon>Metazoa</taxon>
        <taxon>Ecdysozoa</taxon>
        <taxon>Arthropoda</taxon>
        <taxon>Crustacea</taxon>
        <taxon>Multicrustacea</taxon>
        <taxon>Malacostraca</taxon>
        <taxon>Eumalacostraca</taxon>
        <taxon>Eucarida</taxon>
        <taxon>Decapoda</taxon>
        <taxon>Pleocyemata</taxon>
        <taxon>Anomura</taxon>
        <taxon>Galatheoidea</taxon>
        <taxon>Porcellanidae</taxon>
        <taxon>Petrolisthes</taxon>
    </lineage>
</organism>
<comment type="caution">
    <text evidence="2">The sequence shown here is derived from an EMBL/GenBank/DDBJ whole genome shotgun (WGS) entry which is preliminary data.</text>
</comment>
<sequence>MMIMMSNSSENSSTTSWNVNKDYSKGGSSSDSNDLNMPGGRMSETKETNSYKEEMLMIMSGSSSNSIESLSSTSWSQSESYYIKGTSSSSDSNSDSDNLIIYGRKEGKSVRFGAGCICAPSCRFCFRQTRSGKHYGSSCPCTIRFYRKGSRANSTPFVHVIVNSSGIPRKMVPCPCNVVADPKVASPEVPPPSILRNSDNMLSPISFHFKRMNKRNMKLRNKDMKRRFRE</sequence>
<feature type="compositionally biased region" description="Low complexity" evidence="1">
    <location>
        <begin position="1"/>
        <end position="33"/>
    </location>
</feature>
<protein>
    <submittedName>
        <fullName evidence="2">Uncharacterized protein</fullName>
    </submittedName>
</protein>
<dbReference type="EMBL" id="JAWZYT010005822">
    <property type="protein sequence ID" value="KAK4289518.1"/>
    <property type="molecule type" value="Genomic_DNA"/>
</dbReference>
<reference evidence="2" key="1">
    <citation type="submission" date="2023-11" db="EMBL/GenBank/DDBJ databases">
        <title>Genome assemblies of two species of porcelain crab, Petrolisthes cinctipes and Petrolisthes manimaculis (Anomura: Porcellanidae).</title>
        <authorList>
            <person name="Angst P."/>
        </authorList>
    </citation>
    <scope>NUCLEOTIDE SEQUENCE</scope>
    <source>
        <strain evidence="2">PB745_02</strain>
        <tissue evidence="2">Gill</tissue>
    </source>
</reference>